<sequence>MHSAFSSLLVDVVTAGPMSGKKTHTGPHCFVCDTTVEEERTSNDGGLSQGDDELSSSVSTRRQTWRKAWFPD</sequence>
<organism evidence="2 3">
    <name type="scientific">Sistotremastrum suecicum HHB10207 ss-3</name>
    <dbReference type="NCBI Taxonomy" id="1314776"/>
    <lineage>
        <taxon>Eukaryota</taxon>
        <taxon>Fungi</taxon>
        <taxon>Dikarya</taxon>
        <taxon>Basidiomycota</taxon>
        <taxon>Agaricomycotina</taxon>
        <taxon>Agaricomycetes</taxon>
        <taxon>Sistotremastrales</taxon>
        <taxon>Sistotremastraceae</taxon>
        <taxon>Sistotremastrum</taxon>
    </lineage>
</organism>
<evidence type="ECO:0000313" key="3">
    <source>
        <dbReference type="Proteomes" id="UP000076798"/>
    </source>
</evidence>
<gene>
    <name evidence="2" type="ORF">SISSUDRAFT_1052641</name>
</gene>
<proteinExistence type="predicted"/>
<accession>A0A165ZQY6</accession>
<evidence type="ECO:0000256" key="1">
    <source>
        <dbReference type="SAM" id="MobiDB-lite"/>
    </source>
</evidence>
<dbReference type="Proteomes" id="UP000076798">
    <property type="component" value="Unassembled WGS sequence"/>
</dbReference>
<evidence type="ECO:0000313" key="2">
    <source>
        <dbReference type="EMBL" id="KZT34548.1"/>
    </source>
</evidence>
<keyword evidence="3" id="KW-1185">Reference proteome</keyword>
<protein>
    <submittedName>
        <fullName evidence="2">Uncharacterized protein</fullName>
    </submittedName>
</protein>
<feature type="region of interest" description="Disordered" evidence="1">
    <location>
        <begin position="37"/>
        <end position="72"/>
    </location>
</feature>
<reference evidence="2 3" key="1">
    <citation type="journal article" date="2016" name="Mol. Biol. Evol.">
        <title>Comparative Genomics of Early-Diverging Mushroom-Forming Fungi Provides Insights into the Origins of Lignocellulose Decay Capabilities.</title>
        <authorList>
            <person name="Nagy L.G."/>
            <person name="Riley R."/>
            <person name="Tritt A."/>
            <person name="Adam C."/>
            <person name="Daum C."/>
            <person name="Floudas D."/>
            <person name="Sun H."/>
            <person name="Yadav J.S."/>
            <person name="Pangilinan J."/>
            <person name="Larsson K.H."/>
            <person name="Matsuura K."/>
            <person name="Barry K."/>
            <person name="Labutti K."/>
            <person name="Kuo R."/>
            <person name="Ohm R.A."/>
            <person name="Bhattacharya S.S."/>
            <person name="Shirouzu T."/>
            <person name="Yoshinaga Y."/>
            <person name="Martin F.M."/>
            <person name="Grigoriev I.V."/>
            <person name="Hibbett D.S."/>
        </authorList>
    </citation>
    <scope>NUCLEOTIDE SEQUENCE [LARGE SCALE GENOMIC DNA]</scope>
    <source>
        <strain evidence="2 3">HHB10207 ss-3</strain>
    </source>
</reference>
<dbReference type="AlphaFoldDB" id="A0A165ZQY6"/>
<dbReference type="EMBL" id="KV428176">
    <property type="protein sequence ID" value="KZT34548.1"/>
    <property type="molecule type" value="Genomic_DNA"/>
</dbReference>
<name>A0A165ZQY6_9AGAM</name>